<dbReference type="EMBL" id="JBHTCF010000001">
    <property type="protein sequence ID" value="MFC7303569.1"/>
    <property type="molecule type" value="Genomic_DNA"/>
</dbReference>
<dbReference type="RefSeq" id="WP_381826784.1">
    <property type="nucleotide sequence ID" value="NZ_JBHTCF010000001.1"/>
</dbReference>
<keyword evidence="3" id="KW-1185">Reference proteome</keyword>
<protein>
    <submittedName>
        <fullName evidence="2">DUF6230 family protein</fullName>
    </submittedName>
</protein>
<evidence type="ECO:0000256" key="1">
    <source>
        <dbReference type="SAM" id="Phobius"/>
    </source>
</evidence>
<proteinExistence type="predicted"/>
<dbReference type="Proteomes" id="UP001596523">
    <property type="component" value="Unassembled WGS sequence"/>
</dbReference>
<name>A0ABW2JD26_9ACTN</name>
<accession>A0ABW2JD26</accession>
<sequence length="206" mass="20855">MTDREGELAPEGRTHWKRTAVMLVPGVLAVGAVVIALAQGAMAASFAVSGKNFKVSAEEITGQGISSFPSSIGSKDGKGHAVLLAGIKSGTAKGVCLSMKQRLPLVGEVSLLVKSGAQRPIRGENLVVNADALTSSGGRVTGVQAGRDASTLDAAPGVSGPEGLFGVQAGTALARDVKSTAWASNGGSLTLDKVEIELSHDGKECY</sequence>
<dbReference type="InterPro" id="IPR046198">
    <property type="entry name" value="DUF6230"/>
</dbReference>
<comment type="caution">
    <text evidence="2">The sequence shown here is derived from an EMBL/GenBank/DDBJ whole genome shotgun (WGS) entry which is preliminary data.</text>
</comment>
<feature type="transmembrane region" description="Helical" evidence="1">
    <location>
        <begin position="20"/>
        <end position="48"/>
    </location>
</feature>
<reference evidence="3" key="1">
    <citation type="journal article" date="2019" name="Int. J. Syst. Evol. Microbiol.">
        <title>The Global Catalogue of Microorganisms (GCM) 10K type strain sequencing project: providing services to taxonomists for standard genome sequencing and annotation.</title>
        <authorList>
            <consortium name="The Broad Institute Genomics Platform"/>
            <consortium name="The Broad Institute Genome Sequencing Center for Infectious Disease"/>
            <person name="Wu L."/>
            <person name="Ma J."/>
        </authorList>
    </citation>
    <scope>NUCLEOTIDE SEQUENCE [LARGE SCALE GENOMIC DNA]</scope>
    <source>
        <strain evidence="3">SYNS20</strain>
    </source>
</reference>
<keyword evidence="1" id="KW-1133">Transmembrane helix</keyword>
<keyword evidence="1" id="KW-0812">Transmembrane</keyword>
<evidence type="ECO:0000313" key="3">
    <source>
        <dbReference type="Proteomes" id="UP001596523"/>
    </source>
</evidence>
<organism evidence="2 3">
    <name type="scientific">Streptomyces monticola</name>
    <dbReference type="NCBI Taxonomy" id="2666263"/>
    <lineage>
        <taxon>Bacteria</taxon>
        <taxon>Bacillati</taxon>
        <taxon>Actinomycetota</taxon>
        <taxon>Actinomycetes</taxon>
        <taxon>Kitasatosporales</taxon>
        <taxon>Streptomycetaceae</taxon>
        <taxon>Streptomyces</taxon>
    </lineage>
</organism>
<gene>
    <name evidence="2" type="ORF">ACFQVC_04975</name>
</gene>
<keyword evidence="1" id="KW-0472">Membrane</keyword>
<evidence type="ECO:0000313" key="2">
    <source>
        <dbReference type="EMBL" id="MFC7303569.1"/>
    </source>
</evidence>
<dbReference type="Pfam" id="PF19741">
    <property type="entry name" value="DUF6230"/>
    <property type="match status" value="1"/>
</dbReference>